<keyword evidence="2" id="KW-0378">Hydrolase</keyword>
<evidence type="ECO:0008006" key="6">
    <source>
        <dbReference type="Google" id="ProtNLM"/>
    </source>
</evidence>
<comment type="similarity">
    <text evidence="1">Belongs to the 'GDSL' lipolytic enzyme family.</text>
</comment>
<protein>
    <recommendedName>
        <fullName evidence="6">GDSL esterase/lipase</fullName>
    </recommendedName>
</protein>
<evidence type="ECO:0000256" key="2">
    <source>
        <dbReference type="ARBA" id="ARBA00022801"/>
    </source>
</evidence>
<accession>A0AAN7E3V0</accession>
<evidence type="ECO:0000313" key="4">
    <source>
        <dbReference type="EMBL" id="KAK4562078.1"/>
    </source>
</evidence>
<keyword evidence="3" id="KW-0443">Lipid metabolism</keyword>
<evidence type="ECO:0000313" key="5">
    <source>
        <dbReference type="Proteomes" id="UP001324115"/>
    </source>
</evidence>
<organism evidence="4 5">
    <name type="scientific">Quercus rubra</name>
    <name type="common">Northern red oak</name>
    <name type="synonym">Quercus borealis</name>
    <dbReference type="NCBI Taxonomy" id="3512"/>
    <lineage>
        <taxon>Eukaryota</taxon>
        <taxon>Viridiplantae</taxon>
        <taxon>Streptophyta</taxon>
        <taxon>Embryophyta</taxon>
        <taxon>Tracheophyta</taxon>
        <taxon>Spermatophyta</taxon>
        <taxon>Magnoliopsida</taxon>
        <taxon>eudicotyledons</taxon>
        <taxon>Gunneridae</taxon>
        <taxon>Pentapetalae</taxon>
        <taxon>rosids</taxon>
        <taxon>fabids</taxon>
        <taxon>Fagales</taxon>
        <taxon>Fagaceae</taxon>
        <taxon>Quercus</taxon>
    </lineage>
</organism>
<dbReference type="Gene3D" id="3.40.50.1110">
    <property type="entry name" value="SGNH hydrolase"/>
    <property type="match status" value="1"/>
</dbReference>
<name>A0AAN7E3V0_QUERU</name>
<sequence>MQTNQQLLYWGLADVGTNNFIPGSQARANFPYNGIDFPQSRPTGRFSNGFNSADVLAKVMGYKKSSPPFLSLVNSSSCLTNNSIKGINFASGEAGILDITGQSILRASLLSYCPQLTLMKFGKENTPSSSKNQKNVISLAVQILQFARVQNDLMGTMGQAAMKKFLFKSLFFISIGSNDIFAYYYSNSSLSKQDFMSNLVLTYENHLKDLLNLGARKFGIISVPPIGCCPSHRIYTATGGCLEELNDQARAFHATGMKYSLRNTFEMTLSVIEDPLSFTKQFAPREIFHSFIHFNAESICDPKENLCLNHKDHLFWDLFHPIQAASEFAAIILYGGPPRFIAPLNFFQLTNA</sequence>
<dbReference type="GO" id="GO:0016042">
    <property type="term" value="P:lipid catabolic process"/>
    <property type="evidence" value="ECO:0007669"/>
    <property type="project" value="UniProtKB-KW"/>
</dbReference>
<dbReference type="InterPro" id="IPR036514">
    <property type="entry name" value="SGNH_hydro_sf"/>
</dbReference>
<dbReference type="GO" id="GO:0016788">
    <property type="term" value="F:hydrolase activity, acting on ester bonds"/>
    <property type="evidence" value="ECO:0007669"/>
    <property type="project" value="InterPro"/>
</dbReference>
<evidence type="ECO:0000256" key="1">
    <source>
        <dbReference type="ARBA" id="ARBA00008668"/>
    </source>
</evidence>
<dbReference type="Pfam" id="PF00657">
    <property type="entry name" value="Lipase_GDSL"/>
    <property type="match status" value="1"/>
</dbReference>
<evidence type="ECO:0000256" key="3">
    <source>
        <dbReference type="ARBA" id="ARBA00022963"/>
    </source>
</evidence>
<dbReference type="PANTHER" id="PTHR45648">
    <property type="entry name" value="GDSL LIPASE/ACYLHYDROLASE FAMILY PROTEIN (AFU_ORTHOLOGUE AFUA_4G14700)"/>
    <property type="match status" value="1"/>
</dbReference>
<dbReference type="AlphaFoldDB" id="A0AAN7E3V0"/>
<keyword evidence="3" id="KW-0442">Lipid degradation</keyword>
<dbReference type="Proteomes" id="UP001324115">
    <property type="component" value="Unassembled WGS sequence"/>
</dbReference>
<dbReference type="InterPro" id="IPR001087">
    <property type="entry name" value="GDSL"/>
</dbReference>
<proteinExistence type="inferred from homology"/>
<gene>
    <name evidence="4" type="ORF">RGQ29_004801</name>
</gene>
<dbReference type="PANTHER" id="PTHR45648:SF17">
    <property type="entry name" value="GDSL ESTERASE_LIPASE"/>
    <property type="match status" value="1"/>
</dbReference>
<comment type="caution">
    <text evidence="4">The sequence shown here is derived from an EMBL/GenBank/DDBJ whole genome shotgun (WGS) entry which is preliminary data.</text>
</comment>
<dbReference type="EMBL" id="JAXUIC010000011">
    <property type="protein sequence ID" value="KAK4562078.1"/>
    <property type="molecule type" value="Genomic_DNA"/>
</dbReference>
<dbReference type="InterPro" id="IPR051058">
    <property type="entry name" value="GDSL_Est/Lipase"/>
</dbReference>
<keyword evidence="5" id="KW-1185">Reference proteome</keyword>
<reference evidence="4 5" key="1">
    <citation type="journal article" date="2023" name="G3 (Bethesda)">
        <title>A haplotype-resolved chromosome-scale genome for Quercus rubra L. provides insights into the genetics of adaptive traits for red oak species.</title>
        <authorList>
            <person name="Kapoor B."/>
            <person name="Jenkins J."/>
            <person name="Schmutz J."/>
            <person name="Zhebentyayeva T."/>
            <person name="Kuelheim C."/>
            <person name="Coggeshall M."/>
            <person name="Heim C."/>
            <person name="Lasky J.R."/>
            <person name="Leites L."/>
            <person name="Islam-Faridi N."/>
            <person name="Romero-Severson J."/>
            <person name="DeLeo V.L."/>
            <person name="Lucas S.M."/>
            <person name="Lazic D."/>
            <person name="Gailing O."/>
            <person name="Carlson J."/>
            <person name="Staton M."/>
        </authorList>
    </citation>
    <scope>NUCLEOTIDE SEQUENCE [LARGE SCALE GENOMIC DNA]</scope>
    <source>
        <strain evidence="4">Pseudo-F2</strain>
    </source>
</reference>